<evidence type="ECO:0000259" key="3">
    <source>
        <dbReference type="SMART" id="SM00854"/>
    </source>
</evidence>
<dbReference type="Pfam" id="PF09587">
    <property type="entry name" value="PGA_cap"/>
    <property type="match status" value="1"/>
</dbReference>
<feature type="region of interest" description="Disordered" evidence="2">
    <location>
        <begin position="38"/>
        <end position="64"/>
    </location>
</feature>
<dbReference type="SUPFAM" id="SSF56300">
    <property type="entry name" value="Metallo-dependent phosphatases"/>
    <property type="match status" value="1"/>
</dbReference>
<comment type="similarity">
    <text evidence="1">Belongs to the CapA family.</text>
</comment>
<gene>
    <name evidence="4" type="ORF">XYCOK13_04550</name>
</gene>
<dbReference type="PANTHER" id="PTHR33393">
    <property type="entry name" value="POLYGLUTAMINE SYNTHESIS ACCESSORY PROTEIN RV0574C-RELATED"/>
    <property type="match status" value="1"/>
</dbReference>
<feature type="domain" description="Capsule synthesis protein CapA" evidence="3">
    <location>
        <begin position="73"/>
        <end position="324"/>
    </location>
</feature>
<name>A0A8J4H1C9_9BACL</name>
<comment type="caution">
    <text evidence="4">The sequence shown here is derived from an EMBL/GenBank/DDBJ whole genome shotgun (WGS) entry which is preliminary data.</text>
</comment>
<protein>
    <submittedName>
        <fullName evidence="4">Capsule biosynthesis protein</fullName>
    </submittedName>
</protein>
<dbReference type="EMBL" id="BOVK01000006">
    <property type="protein sequence ID" value="GIQ67631.1"/>
    <property type="molecule type" value="Genomic_DNA"/>
</dbReference>
<evidence type="ECO:0000313" key="4">
    <source>
        <dbReference type="EMBL" id="GIQ67631.1"/>
    </source>
</evidence>
<accession>A0A8J4H1C9</accession>
<dbReference type="PANTHER" id="PTHR33393:SF12">
    <property type="entry name" value="CAPSULE BIOSYNTHESIS PROTEIN CAPA"/>
    <property type="match status" value="1"/>
</dbReference>
<dbReference type="InterPro" id="IPR052169">
    <property type="entry name" value="CW_Biosynth-Accessory"/>
</dbReference>
<organism evidence="4 5">
    <name type="scientific">Xylanibacillus composti</name>
    <dbReference type="NCBI Taxonomy" id="1572762"/>
    <lineage>
        <taxon>Bacteria</taxon>
        <taxon>Bacillati</taxon>
        <taxon>Bacillota</taxon>
        <taxon>Bacilli</taxon>
        <taxon>Bacillales</taxon>
        <taxon>Paenibacillaceae</taxon>
        <taxon>Xylanibacillus</taxon>
    </lineage>
</organism>
<dbReference type="Gene3D" id="3.60.21.10">
    <property type="match status" value="1"/>
</dbReference>
<reference evidence="4" key="1">
    <citation type="submission" date="2021-04" db="EMBL/GenBank/DDBJ databases">
        <title>Draft genome sequence of Xylanibacillus composti strain K13.</title>
        <authorList>
            <person name="Uke A."/>
            <person name="Chhe C."/>
            <person name="Baramee S."/>
            <person name="Kosugi A."/>
        </authorList>
    </citation>
    <scope>NUCLEOTIDE SEQUENCE</scope>
    <source>
        <strain evidence="4">K13</strain>
    </source>
</reference>
<proteinExistence type="inferred from homology"/>
<dbReference type="Proteomes" id="UP000677918">
    <property type="component" value="Unassembled WGS sequence"/>
</dbReference>
<sequence>MNWHELPDLRRYAGLGAVLILILLLLLSGCLSPGQSGPIGVKQPEDDRAELEMPEPSEPDGALIPASSTREATLVAVGDIMMHSPQITAAYNVTTATYSFDSYFEHLDGYLDGDWVIGNLETPMAGQESGYSGYPQFNAPEQLAKALKNAGFHIVSTANNHSLDRREAGVRQTIAFLEETGLHHTGTARSESESARTLMVTKNDIHAAFLSYTYGTNGIPIPAGKDYLVNLIDEERIKQDIRQARENGADLVSISLHFGHEYHRQPSDEQKQLSQSFIQAGADIILGSHPHVVQPYEWIEAEDADGHKRKGIVIYSLGNFISNQGPDQGTAKYTDVGVIFSVPVTKQFPEGRITLGEPETISTWVHKYYDNGKRKYRILPMEAVLESKDDALLQSFQYAMLEEYATEMSAHLQSLSEAAATLPNR</sequence>
<dbReference type="InterPro" id="IPR019079">
    <property type="entry name" value="Capsule_synth_CapA"/>
</dbReference>
<dbReference type="SMART" id="SM00854">
    <property type="entry name" value="PGA_cap"/>
    <property type="match status" value="1"/>
</dbReference>
<evidence type="ECO:0000313" key="5">
    <source>
        <dbReference type="Proteomes" id="UP000677918"/>
    </source>
</evidence>
<feature type="compositionally biased region" description="Acidic residues" evidence="2">
    <location>
        <begin position="47"/>
        <end position="58"/>
    </location>
</feature>
<dbReference type="CDD" id="cd07381">
    <property type="entry name" value="MPP_CapA"/>
    <property type="match status" value="1"/>
</dbReference>
<evidence type="ECO:0000256" key="2">
    <source>
        <dbReference type="SAM" id="MobiDB-lite"/>
    </source>
</evidence>
<dbReference type="RefSeq" id="WP_213410253.1">
    <property type="nucleotide sequence ID" value="NZ_BOVK01000006.1"/>
</dbReference>
<evidence type="ECO:0000256" key="1">
    <source>
        <dbReference type="ARBA" id="ARBA00005662"/>
    </source>
</evidence>
<dbReference type="AlphaFoldDB" id="A0A8J4H1C9"/>
<dbReference type="InterPro" id="IPR029052">
    <property type="entry name" value="Metallo-depent_PP-like"/>
</dbReference>
<keyword evidence="5" id="KW-1185">Reference proteome</keyword>